<reference evidence="2 3" key="1">
    <citation type="submission" date="2024-05" db="EMBL/GenBank/DDBJ databases">
        <title>Genome sequencing and assembly of Indian major carp, Cirrhinus mrigala (Hamilton, 1822).</title>
        <authorList>
            <person name="Mohindra V."/>
            <person name="Chowdhury L.M."/>
            <person name="Lal K."/>
            <person name="Jena J.K."/>
        </authorList>
    </citation>
    <scope>NUCLEOTIDE SEQUENCE [LARGE SCALE GENOMIC DNA]</scope>
    <source>
        <strain evidence="2">CM1030</strain>
        <tissue evidence="2">Blood</tissue>
    </source>
</reference>
<evidence type="ECO:0000313" key="2">
    <source>
        <dbReference type="EMBL" id="KAL0158021.1"/>
    </source>
</evidence>
<feature type="non-terminal residue" evidence="2">
    <location>
        <position position="1"/>
    </location>
</feature>
<gene>
    <name evidence="2" type="ORF">M9458_046097</name>
</gene>
<sequence>YLSGSSPGPYYSNHCPSLSAPVSGSSTFIPTPPTNLSQLLIRQQSHRTRKASPSSLPGRLNRALSLGTIPSLARA</sequence>
<protein>
    <submittedName>
        <fullName evidence="2">Uncharacterized protein</fullName>
    </submittedName>
</protein>
<name>A0ABD0N9U9_CIRMR</name>
<dbReference type="Proteomes" id="UP001529510">
    <property type="component" value="Unassembled WGS sequence"/>
</dbReference>
<evidence type="ECO:0000313" key="3">
    <source>
        <dbReference type="Proteomes" id="UP001529510"/>
    </source>
</evidence>
<feature type="region of interest" description="Disordered" evidence="1">
    <location>
        <begin position="42"/>
        <end position="75"/>
    </location>
</feature>
<keyword evidence="3" id="KW-1185">Reference proteome</keyword>
<evidence type="ECO:0000256" key="1">
    <source>
        <dbReference type="SAM" id="MobiDB-lite"/>
    </source>
</evidence>
<feature type="non-terminal residue" evidence="2">
    <location>
        <position position="75"/>
    </location>
</feature>
<dbReference type="EMBL" id="JAMKFB020000023">
    <property type="protein sequence ID" value="KAL0158021.1"/>
    <property type="molecule type" value="Genomic_DNA"/>
</dbReference>
<accession>A0ABD0N9U9</accession>
<dbReference type="AlphaFoldDB" id="A0ABD0N9U9"/>
<comment type="caution">
    <text evidence="2">The sequence shown here is derived from an EMBL/GenBank/DDBJ whole genome shotgun (WGS) entry which is preliminary data.</text>
</comment>
<organism evidence="2 3">
    <name type="scientific">Cirrhinus mrigala</name>
    <name type="common">Mrigala</name>
    <dbReference type="NCBI Taxonomy" id="683832"/>
    <lineage>
        <taxon>Eukaryota</taxon>
        <taxon>Metazoa</taxon>
        <taxon>Chordata</taxon>
        <taxon>Craniata</taxon>
        <taxon>Vertebrata</taxon>
        <taxon>Euteleostomi</taxon>
        <taxon>Actinopterygii</taxon>
        <taxon>Neopterygii</taxon>
        <taxon>Teleostei</taxon>
        <taxon>Ostariophysi</taxon>
        <taxon>Cypriniformes</taxon>
        <taxon>Cyprinidae</taxon>
        <taxon>Labeoninae</taxon>
        <taxon>Labeonini</taxon>
        <taxon>Cirrhinus</taxon>
    </lineage>
</organism>
<proteinExistence type="predicted"/>